<dbReference type="AlphaFoldDB" id="A0AA39FQJ6"/>
<protein>
    <submittedName>
        <fullName evidence="2">Uncharacterized protein</fullName>
    </submittedName>
</protein>
<proteinExistence type="predicted"/>
<dbReference type="EMBL" id="JAQQBS010000002">
    <property type="protein sequence ID" value="KAK0173987.1"/>
    <property type="molecule type" value="Genomic_DNA"/>
</dbReference>
<evidence type="ECO:0000256" key="1">
    <source>
        <dbReference type="SAM" id="MobiDB-lite"/>
    </source>
</evidence>
<reference evidence="2" key="2">
    <citation type="submission" date="2023-03" db="EMBL/GenBank/DDBJ databases">
        <authorList>
            <person name="Inwood S.N."/>
            <person name="Skelly J.G."/>
            <person name="Guhlin J."/>
            <person name="Harrop T.W.R."/>
            <person name="Goldson S.G."/>
            <person name="Dearden P.K."/>
        </authorList>
    </citation>
    <scope>NUCLEOTIDE SEQUENCE</scope>
    <source>
        <strain evidence="2">Irish</strain>
        <tissue evidence="2">Whole body</tissue>
    </source>
</reference>
<gene>
    <name evidence="2" type="ORF">PV328_007112</name>
</gene>
<feature type="region of interest" description="Disordered" evidence="1">
    <location>
        <begin position="516"/>
        <end position="539"/>
    </location>
</feature>
<evidence type="ECO:0000313" key="3">
    <source>
        <dbReference type="Proteomes" id="UP001168990"/>
    </source>
</evidence>
<reference evidence="2" key="1">
    <citation type="journal article" date="2023" name="bioRxiv">
        <title>Scaffold-level genome assemblies of two parasitoid biocontrol wasps reveal the parthenogenesis mechanism and an associated novel virus.</title>
        <authorList>
            <person name="Inwood S."/>
            <person name="Skelly J."/>
            <person name="Guhlin J."/>
            <person name="Harrop T."/>
            <person name="Goldson S."/>
            <person name="Dearden P."/>
        </authorList>
    </citation>
    <scope>NUCLEOTIDE SEQUENCE</scope>
    <source>
        <strain evidence="2">Irish</strain>
        <tissue evidence="2">Whole body</tissue>
    </source>
</reference>
<dbReference type="PANTHER" id="PTHR47018">
    <property type="entry name" value="CXC DOMAIN-CONTAINING PROTEIN-RELATED"/>
    <property type="match status" value="1"/>
</dbReference>
<name>A0AA39FQJ6_9HYME</name>
<feature type="compositionally biased region" description="Basic residues" evidence="1">
    <location>
        <begin position="530"/>
        <end position="539"/>
    </location>
</feature>
<dbReference type="PANTHER" id="PTHR47018:SF4">
    <property type="match status" value="1"/>
</dbReference>
<dbReference type="Proteomes" id="UP001168990">
    <property type="component" value="Unassembled WGS sequence"/>
</dbReference>
<comment type="caution">
    <text evidence="2">The sequence shown here is derived from an EMBL/GenBank/DDBJ whole genome shotgun (WGS) entry which is preliminary data.</text>
</comment>
<accession>A0AA39FQJ6</accession>
<organism evidence="2 3">
    <name type="scientific">Microctonus aethiopoides</name>
    <dbReference type="NCBI Taxonomy" id="144406"/>
    <lineage>
        <taxon>Eukaryota</taxon>
        <taxon>Metazoa</taxon>
        <taxon>Ecdysozoa</taxon>
        <taxon>Arthropoda</taxon>
        <taxon>Hexapoda</taxon>
        <taxon>Insecta</taxon>
        <taxon>Pterygota</taxon>
        <taxon>Neoptera</taxon>
        <taxon>Endopterygota</taxon>
        <taxon>Hymenoptera</taxon>
        <taxon>Apocrita</taxon>
        <taxon>Ichneumonoidea</taxon>
        <taxon>Braconidae</taxon>
        <taxon>Euphorinae</taxon>
        <taxon>Microctonus</taxon>
    </lineage>
</organism>
<keyword evidence="3" id="KW-1185">Reference proteome</keyword>
<evidence type="ECO:0000313" key="2">
    <source>
        <dbReference type="EMBL" id="KAK0173987.1"/>
    </source>
</evidence>
<sequence>MGKKCFLCNSGDSLIDFTDETFRNCSLKLAFRRKKNFKYNEVELNEASLDFVGYHTKCYKKVTVLGNKYNEEFTMFCMENTEPVNASVADEGPKILHSSAHSDSTVIKVEEGNFDDMSQISADLNEEPSTSKAPTCNKITCVFCNYRYKRCGKQQQNVIFPQSDKTTEKLKNMAEKFGDVEVLSKLENQTVAYHQSCYAVYQTKEKRSTEEHVDSSWHKYRHVHKLAFDSIKDFVTREIVGNNKVMYFAKLFRRYQALLLEFGDHDIDFDDIQNYRPETLEKKLRQTFHDRIIIEASTGPRNQKIIYKADIDILVMENITKFLDTKDEEKLEDVAYNLRNCIKNIDSHPLPKHLTADDINRGECEIPQRLLNFMQNLILGPNAQEINNNQTMTKITSICSDIIYAVMRGKCKPAKNLTLGLAMKSLTNSRQVLTMLNRYGHTIDYHLAEELETEMTYTAVGNNILIPTGITAFDNFDRFVDTTSGKDTMHDTVGIINQFPSSTADFINIEATTSSAPQDNVNEDEQGSSCKRRRFNEIS</sequence>